<feature type="compositionally biased region" description="Basic and acidic residues" evidence="1">
    <location>
        <begin position="205"/>
        <end position="219"/>
    </location>
</feature>
<feature type="region of interest" description="Disordered" evidence="1">
    <location>
        <begin position="178"/>
        <end position="229"/>
    </location>
</feature>
<organism evidence="2">
    <name type="scientific">Hyperionvirus sp</name>
    <dbReference type="NCBI Taxonomy" id="2487770"/>
    <lineage>
        <taxon>Viruses</taxon>
        <taxon>Varidnaviria</taxon>
        <taxon>Bamfordvirae</taxon>
        <taxon>Nucleocytoviricota</taxon>
        <taxon>Megaviricetes</taxon>
        <taxon>Imitervirales</taxon>
        <taxon>Mimiviridae</taxon>
        <taxon>Klosneuvirinae</taxon>
    </lineage>
</organism>
<feature type="region of interest" description="Disordered" evidence="1">
    <location>
        <begin position="73"/>
        <end position="97"/>
    </location>
</feature>
<evidence type="ECO:0000256" key="1">
    <source>
        <dbReference type="SAM" id="MobiDB-lite"/>
    </source>
</evidence>
<sequence>MQHKKRFGMKCVSGYIHYLLFRNVINAGESEHPKAKKPSSSKTKNYIASSKEGIQNSEPRNYFNMITEQWKSIQDDPSNSRKLQIPPPKSRNSEEAFAPSTAIEQFFVLGGNDKYLNQPKQPESKAPPYGLNVMPKENNSPHEWMNQMLMNQPKSQIVFTNNQPAPPSIESLFSYNAAPRPAPKQAPKQPPPIHKPISPEIEPLPPREIEPEPHMKLEPLDQPEPAEPPETNSMMTLLLKNNFNIKEPTAIIESLSQNLQQNIPLLNYTLMIEIYSSKEFPRTIFLNLLLIDSTKNHSFIFRNIDPLTILDPDTVSTAFTSDITSTTITTLPLTDDFKLKTDQHTIFSLTSETNNSEIIKITLQIADQLIEISSNCDGSMVRLTINEPHSIEINYPNKLMTLIQEPTDDSIILKELNENSDVESGKMIRILNVKN</sequence>
<proteinExistence type="predicted"/>
<evidence type="ECO:0000313" key="2">
    <source>
        <dbReference type="EMBL" id="AYV84016.1"/>
    </source>
</evidence>
<dbReference type="EMBL" id="MK072397">
    <property type="protein sequence ID" value="AYV84016.1"/>
    <property type="molecule type" value="Genomic_DNA"/>
</dbReference>
<feature type="region of interest" description="Disordered" evidence="1">
    <location>
        <begin position="30"/>
        <end position="60"/>
    </location>
</feature>
<protein>
    <submittedName>
        <fullName evidence="2">Uncharacterized protein</fullName>
    </submittedName>
</protein>
<feature type="compositionally biased region" description="Polar residues" evidence="1">
    <location>
        <begin position="73"/>
        <end position="82"/>
    </location>
</feature>
<feature type="compositionally biased region" description="Pro residues" evidence="1">
    <location>
        <begin position="180"/>
        <end position="194"/>
    </location>
</feature>
<gene>
    <name evidence="2" type="ORF">Hyperionvirus15_54</name>
</gene>
<name>A0A3G5A9R2_9VIRU</name>
<feature type="compositionally biased region" description="Polar residues" evidence="1">
    <location>
        <begin position="46"/>
        <end position="60"/>
    </location>
</feature>
<reference evidence="2" key="1">
    <citation type="submission" date="2018-10" db="EMBL/GenBank/DDBJ databases">
        <title>Hidden diversity of soil giant viruses.</title>
        <authorList>
            <person name="Schulz F."/>
            <person name="Alteio L."/>
            <person name="Goudeau D."/>
            <person name="Ryan E.M."/>
            <person name="Malmstrom R.R."/>
            <person name="Blanchard J."/>
            <person name="Woyke T."/>
        </authorList>
    </citation>
    <scope>NUCLEOTIDE SEQUENCE</scope>
    <source>
        <strain evidence="2">HYV1</strain>
    </source>
</reference>
<accession>A0A3G5A9R2</accession>